<feature type="site" description="Increases nucleophilicity of active site Cys" evidence="7">
    <location>
        <position position="435"/>
    </location>
</feature>
<keyword evidence="5 7" id="KW-0460">Magnesium</keyword>
<comment type="pathway">
    <text evidence="7">Cofactor biosynthesis; adenosylcobalamin biosynthesis; cob(II)yrinate a,c-diamide from sirohydrochlorin (anaerobic route): step 10/10.</text>
</comment>
<dbReference type="CDD" id="cd05388">
    <property type="entry name" value="CobB_N"/>
    <property type="match status" value="1"/>
</dbReference>
<dbReference type="PANTHER" id="PTHR43873">
    <property type="entry name" value="COBYRINATE A,C-DIAMIDE SYNTHASE"/>
    <property type="match status" value="1"/>
</dbReference>
<accession>A0A239U031</accession>
<organism evidence="10 11">
    <name type="scientific">Megamonas hypermegale</name>
    <dbReference type="NCBI Taxonomy" id="158847"/>
    <lineage>
        <taxon>Bacteria</taxon>
        <taxon>Bacillati</taxon>
        <taxon>Bacillota</taxon>
        <taxon>Negativicutes</taxon>
        <taxon>Selenomonadales</taxon>
        <taxon>Selenomonadaceae</taxon>
        <taxon>Megamonas</taxon>
    </lineage>
</organism>
<dbReference type="GO" id="GO:0005524">
    <property type="term" value="F:ATP binding"/>
    <property type="evidence" value="ECO:0007669"/>
    <property type="project" value="UniProtKB-UniRule"/>
</dbReference>
<evidence type="ECO:0000256" key="5">
    <source>
        <dbReference type="ARBA" id="ARBA00022842"/>
    </source>
</evidence>
<protein>
    <recommendedName>
        <fullName evidence="7">Cobyrinate a,c-diamide synthase</fullName>
        <ecNumber evidence="7">6.3.5.11</ecNumber>
    </recommendedName>
    <alternativeName>
        <fullName evidence="7">Cobyrinic acid a,c-diamide synthetase</fullName>
    </alternativeName>
</protein>
<name>A0A239U031_9FIRM</name>
<keyword evidence="3 7" id="KW-0547">Nucleotide-binding</keyword>
<evidence type="ECO:0000256" key="2">
    <source>
        <dbReference type="ARBA" id="ARBA00022598"/>
    </source>
</evidence>
<dbReference type="PANTHER" id="PTHR43873:SF1">
    <property type="entry name" value="COBYRINATE A,C-DIAMIDE SYNTHASE"/>
    <property type="match status" value="1"/>
</dbReference>
<evidence type="ECO:0000256" key="7">
    <source>
        <dbReference type="HAMAP-Rule" id="MF_00027"/>
    </source>
</evidence>
<feature type="active site" description="Nucleophile" evidence="7">
    <location>
        <position position="330"/>
    </location>
</feature>
<dbReference type="eggNOG" id="COG1797">
    <property type="taxonomic scope" value="Bacteria"/>
</dbReference>
<dbReference type="GeneID" id="78507602"/>
<dbReference type="Gene3D" id="3.40.50.300">
    <property type="entry name" value="P-loop containing nucleotide triphosphate hydrolases"/>
    <property type="match status" value="2"/>
</dbReference>
<reference evidence="10 11" key="1">
    <citation type="submission" date="2017-06" db="EMBL/GenBank/DDBJ databases">
        <authorList>
            <consortium name="Pathogen Informatics"/>
        </authorList>
    </citation>
    <scope>NUCLEOTIDE SEQUENCE [LARGE SCALE GENOMIC DNA]</scope>
    <source>
        <strain evidence="10 11">NCTC10570</strain>
    </source>
</reference>
<dbReference type="GO" id="GO:0009236">
    <property type="term" value="P:cobalamin biosynthetic process"/>
    <property type="evidence" value="ECO:0007669"/>
    <property type="project" value="UniProtKB-UniRule"/>
</dbReference>
<dbReference type="SUPFAM" id="SSF52540">
    <property type="entry name" value="P-loop containing nucleoside triphosphate hydrolases"/>
    <property type="match status" value="1"/>
</dbReference>
<dbReference type="Proteomes" id="UP000215383">
    <property type="component" value="Chromosome 1"/>
</dbReference>
<comment type="similarity">
    <text evidence="7">Belongs to the CobB/CbiA family.</text>
</comment>
<dbReference type="NCBIfam" id="NF002204">
    <property type="entry name" value="PRK01077.1"/>
    <property type="match status" value="1"/>
</dbReference>
<dbReference type="Pfam" id="PF01656">
    <property type="entry name" value="CbiA"/>
    <property type="match status" value="1"/>
</dbReference>
<evidence type="ECO:0000259" key="8">
    <source>
        <dbReference type="Pfam" id="PF01656"/>
    </source>
</evidence>
<keyword evidence="4 7" id="KW-0067">ATP-binding</keyword>
<dbReference type="InterPro" id="IPR011698">
    <property type="entry name" value="GATase_3"/>
</dbReference>
<dbReference type="Gene3D" id="3.40.50.880">
    <property type="match status" value="1"/>
</dbReference>
<keyword evidence="6 7" id="KW-0315">Glutamine amidotransferase</keyword>
<evidence type="ECO:0000313" key="11">
    <source>
        <dbReference type="Proteomes" id="UP000215383"/>
    </source>
</evidence>
<gene>
    <name evidence="10" type="primary">cobB</name>
    <name evidence="7" type="synonym">cbiA</name>
    <name evidence="10" type="ORF">SAMEA4364220_01606</name>
</gene>
<dbReference type="NCBIfam" id="TIGR00379">
    <property type="entry name" value="cobB"/>
    <property type="match status" value="1"/>
</dbReference>
<sequence>MKEVNIPRVVIAATQSSSGKTTVVTGILRALKNREMVVQPFKVGPDYIDPSYHGMAAGRAGHNLDTWLVDESKINDLFVHETDGADIAIIEGVMGLYDGGKNGISSTAQLAKKLNAPVVLVINVQSMGDSAAAIALGFKLYDEEVNLAGVILNRLGSPTHKALIEEALAKINIPVLGAIYRDDSVHMPERHLGLTPAQENNAKEVIEIISEKIAKEVYLDEIIKLAKTAPPIKVQEHQQKEIAKDVVIAVANDKAFSFYYPASLAQLEQYGAKIEFFSPLEDEAIPQNASALVFGGGFPEVFADKLAQNKSMLNSIRLANENKMPIYAECGGYMYLMKGIFDFENNFHEMVGIIPATAKMNKKLQTVGYVKAQNLQDNILGKKDMEYHGHEFHFSTQNEDDDKSFPWAFEFTKMRNNAKYKAGYAKDNILGSYLHLHFLGSMKAAQSLVEKARAYSLSKQK</sequence>
<keyword evidence="11" id="KW-1185">Reference proteome</keyword>
<dbReference type="InterPro" id="IPR002586">
    <property type="entry name" value="CobQ/CobB/MinD/ParA_Nub-bd_dom"/>
</dbReference>
<dbReference type="InterPro" id="IPR029062">
    <property type="entry name" value="Class_I_gatase-like"/>
</dbReference>
<comment type="catalytic activity">
    <reaction evidence="7">
        <text>cob(II)yrinate + 2 L-glutamine + 2 ATP + 2 H2O = cob(II)yrinate a,c diamide + 2 L-glutamate + 2 ADP + 2 phosphate + 2 H(+)</text>
        <dbReference type="Rhea" id="RHEA:26289"/>
        <dbReference type="ChEBI" id="CHEBI:15377"/>
        <dbReference type="ChEBI" id="CHEBI:15378"/>
        <dbReference type="ChEBI" id="CHEBI:29985"/>
        <dbReference type="ChEBI" id="CHEBI:30616"/>
        <dbReference type="ChEBI" id="CHEBI:43474"/>
        <dbReference type="ChEBI" id="CHEBI:58359"/>
        <dbReference type="ChEBI" id="CHEBI:58537"/>
        <dbReference type="ChEBI" id="CHEBI:58894"/>
        <dbReference type="ChEBI" id="CHEBI:456216"/>
        <dbReference type="EC" id="6.3.5.11"/>
    </reaction>
</comment>
<dbReference type="Pfam" id="PF07685">
    <property type="entry name" value="GATase_3"/>
    <property type="match status" value="1"/>
</dbReference>
<dbReference type="PROSITE" id="PS51274">
    <property type="entry name" value="GATASE_COBBQ"/>
    <property type="match status" value="1"/>
</dbReference>
<comment type="function">
    <text evidence="7">Catalyzes the ATP-dependent amidation of the two carboxylate groups at positions a and c of cobyrinate, using either L-glutamine or ammonia as the nitrogen source.</text>
</comment>
<dbReference type="UniPathway" id="UPA00148">
    <property type="reaction ID" value="UER00231"/>
</dbReference>
<keyword evidence="7" id="KW-0169">Cobalamin biosynthesis</keyword>
<dbReference type="AlphaFoldDB" id="A0A239U031"/>
<feature type="domain" description="CobB/CobQ-like glutamine amidotransferase" evidence="9">
    <location>
        <begin position="248"/>
        <end position="440"/>
    </location>
</feature>
<dbReference type="EC" id="6.3.5.11" evidence="7"/>
<dbReference type="EMBL" id="LT906446">
    <property type="protein sequence ID" value="SNV02454.1"/>
    <property type="molecule type" value="Genomic_DNA"/>
</dbReference>
<evidence type="ECO:0000256" key="1">
    <source>
        <dbReference type="ARBA" id="ARBA00001946"/>
    </source>
</evidence>
<dbReference type="InterPro" id="IPR027417">
    <property type="entry name" value="P-loop_NTPase"/>
</dbReference>
<evidence type="ECO:0000256" key="4">
    <source>
        <dbReference type="ARBA" id="ARBA00022840"/>
    </source>
</evidence>
<dbReference type="SUPFAM" id="SSF52317">
    <property type="entry name" value="Class I glutamine amidotransferase-like"/>
    <property type="match status" value="1"/>
</dbReference>
<comment type="cofactor">
    <cofactor evidence="1 7">
        <name>Mg(2+)</name>
        <dbReference type="ChEBI" id="CHEBI:18420"/>
    </cofactor>
</comment>
<dbReference type="CDD" id="cd03130">
    <property type="entry name" value="GATase1_CobB"/>
    <property type="match status" value="1"/>
</dbReference>
<dbReference type="GO" id="GO:0042242">
    <property type="term" value="F:cobyrinic acid a,c-diamide synthase activity"/>
    <property type="evidence" value="ECO:0007669"/>
    <property type="project" value="UniProtKB-UniRule"/>
</dbReference>
<keyword evidence="2 7" id="KW-0436">Ligase</keyword>
<feature type="domain" description="CobQ/CobB/MinD/ParA nucleotide binding" evidence="8">
    <location>
        <begin position="9"/>
        <end position="191"/>
    </location>
</feature>
<dbReference type="HAMAP" id="MF_00027">
    <property type="entry name" value="CobB_CbiA"/>
    <property type="match status" value="1"/>
</dbReference>
<dbReference type="InterPro" id="IPR004484">
    <property type="entry name" value="CbiA/CobB_synth"/>
</dbReference>
<comment type="miscellaneous">
    <text evidence="7">The a and c carboxylates of cobyrinate are activated for nucleophilic attack via formation of a phosphorylated intermediate by ATP. CbiA catalyzes first the amidation of the c-carboxylate, and then that of the a-carboxylate.</text>
</comment>
<dbReference type="RefSeq" id="WP_027890429.1">
    <property type="nucleotide sequence ID" value="NZ_CASFMS010000001.1"/>
</dbReference>
<evidence type="ECO:0000313" key="10">
    <source>
        <dbReference type="EMBL" id="SNV02454.1"/>
    </source>
</evidence>
<evidence type="ECO:0000259" key="9">
    <source>
        <dbReference type="Pfam" id="PF07685"/>
    </source>
</evidence>
<evidence type="ECO:0000256" key="3">
    <source>
        <dbReference type="ARBA" id="ARBA00022741"/>
    </source>
</evidence>
<proteinExistence type="inferred from homology"/>
<evidence type="ECO:0000256" key="6">
    <source>
        <dbReference type="ARBA" id="ARBA00022962"/>
    </source>
</evidence>
<comment type="domain">
    <text evidence="7">Comprises of two domains. The C-terminal domain contains the binding site for glutamine and catalyzes the hydrolysis of this substrate to glutamate and ammonia. The N-terminal domain is anticipated to bind ATP and cobyrinate and catalyzes the ultimate synthesis of the diamide product. The ammonia produced via the glutaminase domain is probably translocated to the adjacent domain via a molecular tunnel, where it reacts with an activated intermediate.</text>
</comment>